<dbReference type="PANTHER" id="PTHR11452:SF33">
    <property type="entry name" value="ALPHA-GALACTOSIDASE 2"/>
    <property type="match status" value="1"/>
</dbReference>
<proteinExistence type="inferred from homology"/>
<dbReference type="CDD" id="cd14792">
    <property type="entry name" value="GH27"/>
    <property type="match status" value="1"/>
</dbReference>
<dbReference type="EC" id="3.2.1.22" evidence="5"/>
<dbReference type="Gene3D" id="3.20.20.70">
    <property type="entry name" value="Aldolase class I"/>
    <property type="match status" value="1"/>
</dbReference>
<dbReference type="SUPFAM" id="SSF51011">
    <property type="entry name" value="Glycosyl hydrolase domain"/>
    <property type="match status" value="1"/>
</dbReference>
<dbReference type="Pfam" id="PF17801">
    <property type="entry name" value="Melibiase_C"/>
    <property type="match status" value="1"/>
</dbReference>
<dbReference type="Pfam" id="PF16499">
    <property type="entry name" value="Melibiase_2"/>
    <property type="match status" value="1"/>
</dbReference>
<dbReference type="GO" id="GO:0005975">
    <property type="term" value="P:carbohydrate metabolic process"/>
    <property type="evidence" value="ECO:0007669"/>
    <property type="project" value="InterPro"/>
</dbReference>
<evidence type="ECO:0000256" key="1">
    <source>
        <dbReference type="ARBA" id="ARBA00009743"/>
    </source>
</evidence>
<dbReference type="AlphaFoldDB" id="A0A1X0INB5"/>
<evidence type="ECO:0000313" key="9">
    <source>
        <dbReference type="Proteomes" id="UP000192534"/>
    </source>
</evidence>
<sequence length="428" mass="45504">MRRLSTLLGCLVLLAAGVAACGKPPARSAPAALTPPMGWNSWNSGISLSERTVEETIDAMVSSGMRDAGYRYVNLDAGWAADSRDSAGDLRADPVRFPGGIPAVAQYAHSHGMLLGLYASPSYELCGLGAANASRGHESADATTFARWGVDYLKYDWCSTDQDRSDQISAFSAMRDALQRSGRQILYSINPNTSGDPSAGSAYDWSGIADMSRTTIDLVPLWHSQTGAAGPVLGVTEQVDADVPLAARSRPGYVNDPDMLVAGISWPDFVADHQGMVETLAGEHGPSMTLDEQRTHISLWAMLAAPLLAGNDIRTMSAQTRDLLTNPDIIAVDQDPLVTQGRPLAQDNRIMVKPLAGGAVAVSMTNPESQPASIVTTAASVGLPHSPCYRVRDLWTHVGRSTTSDLVAEAIPPHATVMMRVRPSQGCH</sequence>
<dbReference type="PRINTS" id="PR00740">
    <property type="entry name" value="GLHYDRLASE27"/>
</dbReference>
<protein>
    <recommendedName>
        <fullName evidence="5">Alpha-galactosidase</fullName>
        <ecNumber evidence="5">3.2.1.22</ecNumber>
    </recommendedName>
    <alternativeName>
        <fullName evidence="5">Melibiase</fullName>
    </alternativeName>
</protein>
<dbReference type="OrthoDB" id="9807519at2"/>
<feature type="signal peptide" evidence="6">
    <location>
        <begin position="1"/>
        <end position="20"/>
    </location>
</feature>
<keyword evidence="2 6" id="KW-0732">Signal</keyword>
<comment type="catalytic activity">
    <reaction evidence="5">
        <text>Hydrolysis of terminal, non-reducing alpha-D-galactose residues in alpha-D-galactosides, including galactose oligosaccharides, galactomannans and galactolipids.</text>
        <dbReference type="EC" id="3.2.1.22"/>
    </reaction>
</comment>
<dbReference type="Proteomes" id="UP000192534">
    <property type="component" value="Unassembled WGS sequence"/>
</dbReference>
<reference evidence="8 9" key="1">
    <citation type="submission" date="2016-12" db="EMBL/GenBank/DDBJ databases">
        <title>The new phylogeny of genus Mycobacterium.</title>
        <authorList>
            <person name="Tortoli E."/>
            <person name="Trovato A."/>
            <person name="Cirillo D.M."/>
        </authorList>
    </citation>
    <scope>NUCLEOTIDE SEQUENCE [LARGE SCALE GENOMIC DNA]</scope>
    <source>
        <strain evidence="8 9">DSM 44223</strain>
    </source>
</reference>
<dbReference type="InterPro" id="IPR013785">
    <property type="entry name" value="Aldolase_TIM"/>
</dbReference>
<organism evidence="8 9">
    <name type="scientific">Mycolicibacterium rhodesiae</name>
    <name type="common">Mycobacterium rhodesiae</name>
    <dbReference type="NCBI Taxonomy" id="36814"/>
    <lineage>
        <taxon>Bacteria</taxon>
        <taxon>Bacillati</taxon>
        <taxon>Actinomycetota</taxon>
        <taxon>Actinomycetes</taxon>
        <taxon>Mycobacteriales</taxon>
        <taxon>Mycobacteriaceae</taxon>
        <taxon>Mycolicibacterium</taxon>
    </lineage>
</organism>
<dbReference type="InterPro" id="IPR002241">
    <property type="entry name" value="Glyco_hydro_27"/>
</dbReference>
<dbReference type="InterPro" id="IPR041233">
    <property type="entry name" value="Melibiase_C"/>
</dbReference>
<accession>A0A1X0INB5</accession>
<dbReference type="InterPro" id="IPR013780">
    <property type="entry name" value="Glyco_hydro_b"/>
</dbReference>
<dbReference type="SUPFAM" id="SSF51445">
    <property type="entry name" value="(Trans)glycosidases"/>
    <property type="match status" value="1"/>
</dbReference>
<evidence type="ECO:0000259" key="7">
    <source>
        <dbReference type="Pfam" id="PF17801"/>
    </source>
</evidence>
<gene>
    <name evidence="8" type="ORF">BST42_24135</name>
</gene>
<evidence type="ECO:0000256" key="6">
    <source>
        <dbReference type="SAM" id="SignalP"/>
    </source>
</evidence>
<evidence type="ECO:0000256" key="3">
    <source>
        <dbReference type="ARBA" id="ARBA00022801"/>
    </source>
</evidence>
<evidence type="ECO:0000256" key="4">
    <source>
        <dbReference type="ARBA" id="ARBA00023295"/>
    </source>
</evidence>
<evidence type="ECO:0000313" key="8">
    <source>
        <dbReference type="EMBL" id="ORB49080.1"/>
    </source>
</evidence>
<dbReference type="RefSeq" id="WP_083121843.1">
    <property type="nucleotide sequence ID" value="NZ_JACKUO010000014.1"/>
</dbReference>
<evidence type="ECO:0000256" key="5">
    <source>
        <dbReference type="RuleBase" id="RU361168"/>
    </source>
</evidence>
<comment type="similarity">
    <text evidence="1 5">Belongs to the glycosyl hydrolase 27 family.</text>
</comment>
<dbReference type="PANTHER" id="PTHR11452">
    <property type="entry name" value="ALPHA-GALACTOSIDASE/ALPHA-N-ACETYLGALACTOSAMINIDASE"/>
    <property type="match status" value="1"/>
</dbReference>
<evidence type="ECO:0000256" key="2">
    <source>
        <dbReference type="ARBA" id="ARBA00022729"/>
    </source>
</evidence>
<dbReference type="Gene3D" id="2.60.40.1180">
    <property type="entry name" value="Golgi alpha-mannosidase II"/>
    <property type="match status" value="1"/>
</dbReference>
<dbReference type="InterPro" id="IPR017853">
    <property type="entry name" value="GH"/>
</dbReference>
<dbReference type="GO" id="GO:0004557">
    <property type="term" value="F:alpha-galactosidase activity"/>
    <property type="evidence" value="ECO:0007669"/>
    <property type="project" value="UniProtKB-EC"/>
</dbReference>
<name>A0A1X0INB5_MYCRH</name>
<keyword evidence="5" id="KW-1015">Disulfide bond</keyword>
<keyword evidence="4 5" id="KW-0326">Glycosidase</keyword>
<dbReference type="EMBL" id="MVIH01000016">
    <property type="protein sequence ID" value="ORB49080.1"/>
    <property type="molecule type" value="Genomic_DNA"/>
</dbReference>
<feature type="chain" id="PRO_5039529637" description="Alpha-galactosidase" evidence="6">
    <location>
        <begin position="21"/>
        <end position="428"/>
    </location>
</feature>
<keyword evidence="9" id="KW-1185">Reference proteome</keyword>
<feature type="domain" description="Alpha galactosidase C-terminal" evidence="7">
    <location>
        <begin position="347"/>
        <end position="421"/>
    </location>
</feature>
<dbReference type="PROSITE" id="PS51257">
    <property type="entry name" value="PROKAR_LIPOPROTEIN"/>
    <property type="match status" value="1"/>
</dbReference>
<comment type="caution">
    <text evidence="8">The sequence shown here is derived from an EMBL/GenBank/DDBJ whole genome shotgun (WGS) entry which is preliminary data.</text>
</comment>
<keyword evidence="3 5" id="KW-0378">Hydrolase</keyword>